<dbReference type="EMBL" id="JANPWB010000009">
    <property type="protein sequence ID" value="KAJ1158443.1"/>
    <property type="molecule type" value="Genomic_DNA"/>
</dbReference>
<protein>
    <submittedName>
        <fullName evidence="2">Uncharacterized protein</fullName>
    </submittedName>
</protein>
<feature type="compositionally biased region" description="Polar residues" evidence="1">
    <location>
        <begin position="18"/>
        <end position="28"/>
    </location>
</feature>
<keyword evidence="3" id="KW-1185">Reference proteome</keyword>
<dbReference type="Proteomes" id="UP001066276">
    <property type="component" value="Chromosome 5"/>
</dbReference>
<organism evidence="2 3">
    <name type="scientific">Pleurodeles waltl</name>
    <name type="common">Iberian ribbed newt</name>
    <dbReference type="NCBI Taxonomy" id="8319"/>
    <lineage>
        <taxon>Eukaryota</taxon>
        <taxon>Metazoa</taxon>
        <taxon>Chordata</taxon>
        <taxon>Craniata</taxon>
        <taxon>Vertebrata</taxon>
        <taxon>Euteleostomi</taxon>
        <taxon>Amphibia</taxon>
        <taxon>Batrachia</taxon>
        <taxon>Caudata</taxon>
        <taxon>Salamandroidea</taxon>
        <taxon>Salamandridae</taxon>
        <taxon>Pleurodelinae</taxon>
        <taxon>Pleurodeles</taxon>
    </lineage>
</organism>
<gene>
    <name evidence="2" type="ORF">NDU88_011131</name>
</gene>
<accession>A0AAV7S590</accession>
<sequence>MPRPRLPMQLTFIRRWSYSLNSPANGPQTEKETLCDGKTETPPFAPLQASSDAPAEPLAGVADRSRSSQHHGAHPATTFTPNGDP</sequence>
<reference evidence="2" key="1">
    <citation type="journal article" date="2022" name="bioRxiv">
        <title>Sequencing and chromosome-scale assembly of the giantPleurodeles waltlgenome.</title>
        <authorList>
            <person name="Brown T."/>
            <person name="Elewa A."/>
            <person name="Iarovenko S."/>
            <person name="Subramanian E."/>
            <person name="Araus A.J."/>
            <person name="Petzold A."/>
            <person name="Susuki M."/>
            <person name="Suzuki K.-i.T."/>
            <person name="Hayashi T."/>
            <person name="Toyoda A."/>
            <person name="Oliveira C."/>
            <person name="Osipova E."/>
            <person name="Leigh N.D."/>
            <person name="Simon A."/>
            <person name="Yun M.H."/>
        </authorList>
    </citation>
    <scope>NUCLEOTIDE SEQUENCE</scope>
    <source>
        <strain evidence="2">20211129_DDA</strain>
        <tissue evidence="2">Liver</tissue>
    </source>
</reference>
<proteinExistence type="predicted"/>
<evidence type="ECO:0000256" key="1">
    <source>
        <dbReference type="SAM" id="MobiDB-lite"/>
    </source>
</evidence>
<name>A0AAV7S590_PLEWA</name>
<evidence type="ECO:0000313" key="3">
    <source>
        <dbReference type="Proteomes" id="UP001066276"/>
    </source>
</evidence>
<feature type="region of interest" description="Disordered" evidence="1">
    <location>
        <begin position="18"/>
        <end position="85"/>
    </location>
</feature>
<dbReference type="AlphaFoldDB" id="A0AAV7S590"/>
<comment type="caution">
    <text evidence="2">The sequence shown here is derived from an EMBL/GenBank/DDBJ whole genome shotgun (WGS) entry which is preliminary data.</text>
</comment>
<feature type="compositionally biased region" description="Basic and acidic residues" evidence="1">
    <location>
        <begin position="29"/>
        <end position="39"/>
    </location>
</feature>
<evidence type="ECO:0000313" key="2">
    <source>
        <dbReference type="EMBL" id="KAJ1158443.1"/>
    </source>
</evidence>